<keyword evidence="2" id="KW-1185">Reference proteome</keyword>
<proteinExistence type="predicted"/>
<sequence>MRKYELDELFEVLKRHKITTNKESVRHWLREGKITGSKGAGPKQNGWLVTEADLLSFLKERLPEHVTPELPGEDQSTTTVVLTEEEKEAIREETRQELLEQLAAKQIWEGRFQLKKSFVNACLDHRRIENRELRTYILNRIMQYKGGYATPGVLYLLDTFNFDGERLSFDSNFGSLDEQIVFSLIEHLRQEYVNPEKRKQE</sequence>
<dbReference type="OrthoDB" id="2967938at2"/>
<evidence type="ECO:0000313" key="1">
    <source>
        <dbReference type="EMBL" id="AQQ55275.1"/>
    </source>
</evidence>
<organism evidence="1 2">
    <name type="scientific">Planococcus lenghuensis</name>
    <dbReference type="NCBI Taxonomy" id="2213202"/>
    <lineage>
        <taxon>Bacteria</taxon>
        <taxon>Bacillati</taxon>
        <taxon>Bacillota</taxon>
        <taxon>Bacilli</taxon>
        <taxon>Bacillales</taxon>
        <taxon>Caryophanaceae</taxon>
        <taxon>Planococcus</taxon>
    </lineage>
</organism>
<dbReference type="Proteomes" id="UP000188184">
    <property type="component" value="Plasmid unnamed1"/>
</dbReference>
<dbReference type="AlphaFoldDB" id="A0A1Q2L489"/>
<accession>A0A1Q2L489</accession>
<protein>
    <recommendedName>
        <fullName evidence="3">DNA-binding protein</fullName>
    </recommendedName>
</protein>
<evidence type="ECO:0000313" key="2">
    <source>
        <dbReference type="Proteomes" id="UP000188184"/>
    </source>
</evidence>
<name>A0A1Q2L489_9BACL</name>
<evidence type="ECO:0008006" key="3">
    <source>
        <dbReference type="Google" id="ProtNLM"/>
    </source>
</evidence>
<geneLocation type="plasmid" evidence="1 2">
    <name>unnamed1</name>
</geneLocation>
<dbReference type="KEGG" id="pmar:B0X71_19025"/>
<dbReference type="RefSeq" id="WP_077591135.1">
    <property type="nucleotide sequence ID" value="NZ_CP019641.1"/>
</dbReference>
<keyword evidence="1" id="KW-0614">Plasmid</keyword>
<dbReference type="EMBL" id="CP019641">
    <property type="protein sequence ID" value="AQQ55275.1"/>
    <property type="molecule type" value="Genomic_DNA"/>
</dbReference>
<reference evidence="1 2" key="1">
    <citation type="submission" date="2017-02" db="EMBL/GenBank/DDBJ databases">
        <title>The complete genomic sequence of a novel cold adapted crude oil-degrading bacterium Planococcus qaidamina Y42.</title>
        <authorList>
            <person name="Yang R."/>
        </authorList>
    </citation>
    <scope>NUCLEOTIDE SEQUENCE [LARGE SCALE GENOMIC DNA]</scope>
    <source>
        <strain evidence="1 2">Y42</strain>
        <plasmid evidence="1 2">unnamed1</plasmid>
    </source>
</reference>
<gene>
    <name evidence="1" type="ORF">B0X71_19025</name>
</gene>